<dbReference type="EMBL" id="CM008049">
    <property type="protein sequence ID" value="PVH48218.1"/>
    <property type="molecule type" value="Genomic_DNA"/>
</dbReference>
<reference evidence="2" key="1">
    <citation type="submission" date="2018-04" db="EMBL/GenBank/DDBJ databases">
        <title>WGS assembly of Panicum hallii.</title>
        <authorList>
            <person name="Lovell J."/>
            <person name="Jenkins J."/>
            <person name="Lowry D."/>
            <person name="Mamidi S."/>
            <person name="Sreedasyam A."/>
            <person name="Weng X."/>
            <person name="Barry K."/>
            <person name="Bonette J."/>
            <person name="Campitelli B."/>
            <person name="Daum C."/>
            <person name="Gordon S."/>
            <person name="Gould B."/>
            <person name="Lipzen A."/>
            <person name="Macqueen A."/>
            <person name="Palacio-Mejia J."/>
            <person name="Plott C."/>
            <person name="Shakirov E."/>
            <person name="Shu S."/>
            <person name="Yoshinaga Y."/>
            <person name="Zane M."/>
            <person name="Rokhsar D."/>
            <person name="Grimwood J."/>
            <person name="Schmutz J."/>
            <person name="Juenger T."/>
        </authorList>
    </citation>
    <scope>NUCLEOTIDE SEQUENCE [LARGE SCALE GENOMIC DNA]</scope>
    <source>
        <strain evidence="2">FIL2</strain>
    </source>
</reference>
<organism evidence="2">
    <name type="scientific">Panicum hallii</name>
    <dbReference type="NCBI Taxonomy" id="206008"/>
    <lineage>
        <taxon>Eukaryota</taxon>
        <taxon>Viridiplantae</taxon>
        <taxon>Streptophyta</taxon>
        <taxon>Embryophyta</taxon>
        <taxon>Tracheophyta</taxon>
        <taxon>Spermatophyta</taxon>
        <taxon>Magnoliopsida</taxon>
        <taxon>Liliopsida</taxon>
        <taxon>Poales</taxon>
        <taxon>Poaceae</taxon>
        <taxon>PACMAD clade</taxon>
        <taxon>Panicoideae</taxon>
        <taxon>Panicodae</taxon>
        <taxon>Paniceae</taxon>
        <taxon>Panicinae</taxon>
        <taxon>Panicum</taxon>
        <taxon>Panicum sect. Panicum</taxon>
    </lineage>
</organism>
<dbReference type="Gramene" id="PVH48218">
    <property type="protein sequence ID" value="PVH48218"/>
    <property type="gene ID" value="PAHAL_4G279900"/>
</dbReference>
<proteinExistence type="predicted"/>
<feature type="region of interest" description="Disordered" evidence="1">
    <location>
        <begin position="1"/>
        <end position="24"/>
    </location>
</feature>
<dbReference type="AlphaFoldDB" id="A0A2T8JE89"/>
<gene>
    <name evidence="2" type="ORF">PAHAL_4G279900</name>
</gene>
<evidence type="ECO:0000256" key="1">
    <source>
        <dbReference type="SAM" id="MobiDB-lite"/>
    </source>
</evidence>
<name>A0A2T8JE89_9POAL</name>
<dbReference type="Proteomes" id="UP000243499">
    <property type="component" value="Chromosome 4"/>
</dbReference>
<accession>A0A2T8JE89</accession>
<sequence length="98" mass="11130">MASRSARPRNPRCAPSASRHSQLVQHLQHPVQVPRRQRGREAALVVVVVLLPLPRVRFHCAGARHPEVLPVRRRVIDREREKGEKICAQGSRGYAEFS</sequence>
<protein>
    <submittedName>
        <fullName evidence="2">Uncharacterized protein</fullName>
    </submittedName>
</protein>
<evidence type="ECO:0000313" key="2">
    <source>
        <dbReference type="EMBL" id="PVH48218.1"/>
    </source>
</evidence>
<feature type="compositionally biased region" description="Basic residues" evidence="1">
    <location>
        <begin position="1"/>
        <end position="10"/>
    </location>
</feature>